<dbReference type="InterPro" id="IPR004155">
    <property type="entry name" value="PBS_lyase_HEAT"/>
</dbReference>
<comment type="caution">
    <text evidence="4">The sequence shown here is derived from an EMBL/GenBank/DDBJ whole genome shotgun (WGS) entry which is preliminary data.</text>
</comment>
<proteinExistence type="predicted"/>
<organism evidence="4 5">
    <name type="scientific">Floridaenema aerugineum BLCC-F46</name>
    <dbReference type="NCBI Taxonomy" id="3153654"/>
    <lineage>
        <taxon>Bacteria</taxon>
        <taxon>Bacillati</taxon>
        <taxon>Cyanobacteriota</taxon>
        <taxon>Cyanophyceae</taxon>
        <taxon>Oscillatoriophycideae</taxon>
        <taxon>Aerosakkonematales</taxon>
        <taxon>Aerosakkonemataceae</taxon>
        <taxon>Floridanema</taxon>
        <taxon>Floridanema aerugineum</taxon>
    </lineage>
</organism>
<evidence type="ECO:0000313" key="4">
    <source>
        <dbReference type="EMBL" id="MFB2878394.1"/>
    </source>
</evidence>
<evidence type="ECO:0000259" key="3">
    <source>
        <dbReference type="PROSITE" id="PS50837"/>
    </source>
</evidence>
<keyword evidence="1" id="KW-0042">Antenna complex</keyword>
<accession>A0ABV4X6I3</accession>
<dbReference type="Pfam" id="PF22730">
    <property type="entry name" value="NCC-H"/>
    <property type="match status" value="1"/>
</dbReference>
<dbReference type="InterPro" id="IPR011989">
    <property type="entry name" value="ARM-like"/>
</dbReference>
<dbReference type="Gene3D" id="1.25.10.10">
    <property type="entry name" value="Leucine-rich Repeat Variant"/>
    <property type="match status" value="3"/>
</dbReference>
<dbReference type="RefSeq" id="WP_413271466.1">
    <property type="nucleotide sequence ID" value="NZ_JBHFNQ010000121.1"/>
</dbReference>
<evidence type="ECO:0000256" key="1">
    <source>
        <dbReference type="ARBA" id="ARBA00022549"/>
    </source>
</evidence>
<dbReference type="Pfam" id="PF05729">
    <property type="entry name" value="NACHT"/>
    <property type="match status" value="1"/>
</dbReference>
<dbReference type="SUPFAM" id="SSF52540">
    <property type="entry name" value="P-loop containing nucleoside triphosphate hydrolases"/>
    <property type="match status" value="1"/>
</dbReference>
<dbReference type="Pfam" id="PF13646">
    <property type="entry name" value="HEAT_2"/>
    <property type="match status" value="2"/>
</dbReference>
<keyword evidence="5" id="KW-1185">Reference proteome</keyword>
<dbReference type="InterPro" id="IPR007111">
    <property type="entry name" value="NACHT_NTPase"/>
</dbReference>
<evidence type="ECO:0000313" key="5">
    <source>
        <dbReference type="Proteomes" id="UP001576774"/>
    </source>
</evidence>
<dbReference type="Proteomes" id="UP001576774">
    <property type="component" value="Unassembled WGS sequence"/>
</dbReference>
<gene>
    <name evidence="4" type="ORF">ACE1CC_16200</name>
</gene>
<dbReference type="Pfam" id="PF22724">
    <property type="entry name" value="NCAB1"/>
    <property type="match status" value="1"/>
</dbReference>
<dbReference type="InterPro" id="IPR016024">
    <property type="entry name" value="ARM-type_fold"/>
</dbReference>
<evidence type="ECO:0000256" key="2">
    <source>
        <dbReference type="ARBA" id="ARBA00022738"/>
    </source>
</evidence>
<dbReference type="SMART" id="SM00382">
    <property type="entry name" value="AAA"/>
    <property type="match status" value="1"/>
</dbReference>
<sequence length="1224" mass="139827">MNSSRKPRGIPATLNGIQKLTEAKASQRDENCKPLSYKKIADKARIDERTVKRFFGGDAVDKDSAISIAKALNLDINEIVDPKDLNPPTPTTTPTEINWREICTKVLETQHLRRQATAQQYELKIYVPLGLMERPKTPNPIKNATGEDSPPQKEPELQIVQTYKDDAFFLKVIAENHTEKRKHIAIIGEPGAGKTTLLGELAERLAKNSPDFPICIRLADLRSSTIADYLLNNWLSKALQFIDFEAENVTPEIRKSFKQLFAAGKVWLLLDGVDEMAATSPIEALARIREQLTDWVGKARVVLTCRLNVWDAAINNTLTNFDTYKTLEFEPDDVDEFIRQWFEEASQDEKRRNSGNETFWREQGKRLTTQLKEPGKERIKELVRNPLRLSMLCQSWCVPQQELPETKAALYEQFTTYFFEWKQEEFSKKQRVLNQRDKKQIQQALVKLALAAMESVNRFRIEQDFAIEQMEEEWFNLADELGWLVLVDRDTRTKKPVYAFFHPTFQEYFAACAIGDWHFFLNHQIPPVSACSYRIFERQWREVILLWLGRGEIEGKQKEEFIDALVNFEDGCGGFYENRAYFLAAAAIAEFQDYSQINEVMEWLIKFSLGYFDTEEQEWIDFLEIISNAAREALEKTHKPKAINALVQLLNSPELNDYRRMEVVEILGNIGQGNQKAIDTLVQLLSSPQLDDDDRRQVAESLGNIDPDNQKAIDALVQVLSSSKLDPFTRRRVAEYVGKIDRENQKAIDALLQLLTSFNLNENLCWQVSKCLEKIGISNQKAIGTLLQLLNSPALDDATRWRVAEGLGKIDPGNQKAINTLVQLLNSPVLKDDTRGQVAESLGKIDPGNQKALNTLAQLLNSPALSDNARWLVAERLWEINPGNQKALDTMVQLLNSLCLDQNLHYLGKYIAEIDPGNQKAICTLVEILNCNLDVDTCWRVADSLGNIDPGNQIAIDTLVQLLKSDYLDDYTRSEVGQSLRKIDPGNQIAINALVQLLSYSHLNNYDRREVAESLKEIETDKQFAVITALKTNLNNSLYEYYELIWHYAQNLPYPDFYQAWHQDTLTNTATANLNIANLPQVLAEAINNQPELCSKVKLICIDTHQIIDRENPAPEIYDQMLNQNCPEWQNGYPETMQKLKLYWNYLRRNSEIPLFFICYDSTALTATPTGFSLPFLTALSKFDGAICVVCEKGEFGLQTFSPSQPNLIADIVGWMREKMMENL</sequence>
<dbReference type="SMART" id="SM00567">
    <property type="entry name" value="EZ_HEAT"/>
    <property type="match status" value="8"/>
</dbReference>
<dbReference type="PANTHER" id="PTHR46844:SF1">
    <property type="entry name" value="SLR5058 PROTEIN"/>
    <property type="match status" value="1"/>
</dbReference>
<dbReference type="InterPro" id="IPR054611">
    <property type="entry name" value="NCAB"/>
</dbReference>
<name>A0ABV4X6I3_9CYAN</name>
<dbReference type="InterPro" id="IPR054570">
    <property type="entry name" value="NCC-H_dom"/>
</dbReference>
<reference evidence="4 5" key="1">
    <citation type="submission" date="2024-09" db="EMBL/GenBank/DDBJ databases">
        <title>Floridaenema gen nov. (Aerosakkonemataceae, Aerosakkonematales ord. nov., Cyanobacteria) from benthic tropical and subtropical fresh waters, with the description of four new species.</title>
        <authorList>
            <person name="Moretto J.A."/>
            <person name="Berthold D.E."/>
            <person name="Lefler F.W."/>
            <person name="Huang I.-S."/>
            <person name="Laughinghouse H. IV."/>
        </authorList>
    </citation>
    <scope>NUCLEOTIDE SEQUENCE [LARGE SCALE GENOMIC DNA]</scope>
    <source>
        <strain evidence="4 5">BLCC-F46</strain>
    </source>
</reference>
<protein>
    <submittedName>
        <fullName evidence="4">HEAT repeat domain-containing protein</fullName>
    </submittedName>
</protein>
<dbReference type="EMBL" id="JBHFNQ010000121">
    <property type="protein sequence ID" value="MFB2878394.1"/>
    <property type="molecule type" value="Genomic_DNA"/>
</dbReference>
<dbReference type="Gene3D" id="3.40.50.300">
    <property type="entry name" value="P-loop containing nucleotide triphosphate hydrolases"/>
    <property type="match status" value="1"/>
</dbReference>
<keyword evidence="2" id="KW-0605">Phycobilisome</keyword>
<dbReference type="PROSITE" id="PS50837">
    <property type="entry name" value="NACHT"/>
    <property type="match status" value="1"/>
</dbReference>
<dbReference type="InterPro" id="IPR003593">
    <property type="entry name" value="AAA+_ATPase"/>
</dbReference>
<feature type="domain" description="NACHT" evidence="3">
    <location>
        <begin position="182"/>
        <end position="306"/>
    </location>
</feature>
<dbReference type="PANTHER" id="PTHR46844">
    <property type="entry name" value="SLR5058 PROTEIN"/>
    <property type="match status" value="1"/>
</dbReference>
<dbReference type="SUPFAM" id="SSF48371">
    <property type="entry name" value="ARM repeat"/>
    <property type="match status" value="1"/>
</dbReference>
<dbReference type="InterPro" id="IPR027417">
    <property type="entry name" value="P-loop_NTPase"/>
</dbReference>